<evidence type="ECO:0000313" key="1">
    <source>
        <dbReference type="EMBL" id="GMH14525.1"/>
    </source>
</evidence>
<dbReference type="Proteomes" id="UP001279734">
    <property type="component" value="Unassembled WGS sequence"/>
</dbReference>
<evidence type="ECO:0000313" key="2">
    <source>
        <dbReference type="Proteomes" id="UP001279734"/>
    </source>
</evidence>
<name>A0AAD3SMJ8_NEPGR</name>
<organism evidence="1 2">
    <name type="scientific">Nepenthes gracilis</name>
    <name type="common">Slender pitcher plant</name>
    <dbReference type="NCBI Taxonomy" id="150966"/>
    <lineage>
        <taxon>Eukaryota</taxon>
        <taxon>Viridiplantae</taxon>
        <taxon>Streptophyta</taxon>
        <taxon>Embryophyta</taxon>
        <taxon>Tracheophyta</taxon>
        <taxon>Spermatophyta</taxon>
        <taxon>Magnoliopsida</taxon>
        <taxon>eudicotyledons</taxon>
        <taxon>Gunneridae</taxon>
        <taxon>Pentapetalae</taxon>
        <taxon>Caryophyllales</taxon>
        <taxon>Nepenthaceae</taxon>
        <taxon>Nepenthes</taxon>
    </lineage>
</organism>
<gene>
    <name evidence="1" type="ORF">Nepgr_016366</name>
</gene>
<protein>
    <submittedName>
        <fullName evidence="1">Uncharacterized protein</fullName>
    </submittedName>
</protein>
<dbReference type="AlphaFoldDB" id="A0AAD3SMJ8"/>
<accession>A0AAD3SMJ8</accession>
<comment type="caution">
    <text evidence="1">The sequence shown here is derived from an EMBL/GenBank/DDBJ whole genome shotgun (WGS) entry which is preliminary data.</text>
</comment>
<proteinExistence type="predicted"/>
<sequence length="121" mass="12953">MDALASGFTCGKFLEQWAWLMPSPLAAIRWQMGSGFGDIGCSSNLLIAGPYQLVQFGRKLLLSAEVTLRLVAFAGIQLTLTAPFGPGAVGLNAALAANLVLSLYWVVKFVFCCSISSHWLV</sequence>
<keyword evidence="2" id="KW-1185">Reference proteome</keyword>
<reference evidence="1" key="1">
    <citation type="submission" date="2023-05" db="EMBL/GenBank/DDBJ databases">
        <title>Nepenthes gracilis genome sequencing.</title>
        <authorList>
            <person name="Fukushima K."/>
        </authorList>
    </citation>
    <scope>NUCLEOTIDE SEQUENCE</scope>
    <source>
        <strain evidence="1">SING2019-196</strain>
    </source>
</reference>
<dbReference type="EMBL" id="BSYO01000014">
    <property type="protein sequence ID" value="GMH14525.1"/>
    <property type="molecule type" value="Genomic_DNA"/>
</dbReference>